<comment type="caution">
    <text evidence="11">The sequence shown here is derived from an EMBL/GenBank/DDBJ whole genome shotgun (WGS) entry which is preliminary data.</text>
</comment>
<dbReference type="PROSITE" id="PS00600">
    <property type="entry name" value="AA_TRANSFER_CLASS_3"/>
    <property type="match status" value="1"/>
</dbReference>
<comment type="pathway">
    <text evidence="3">Porphyrin-containing compound metabolism; protoporphyrin-IX biosynthesis; 5-aminolevulinate from L-glutamyl-tRNA(Glu): step 2/2.</text>
</comment>
<dbReference type="RefSeq" id="WP_168004368.1">
    <property type="nucleotide sequence ID" value="NZ_JAATHJ010000001.1"/>
</dbReference>
<evidence type="ECO:0000256" key="8">
    <source>
        <dbReference type="ARBA" id="ARBA00023235"/>
    </source>
</evidence>
<name>A0A969PKZ1_9BACI</name>
<dbReference type="Gene3D" id="3.40.640.10">
    <property type="entry name" value="Type I PLP-dependent aspartate aminotransferase-like (Major domain)"/>
    <property type="match status" value="1"/>
</dbReference>
<sequence length="454" mass="49622">MENVTETAAEVSTAKSQALFEEAMDVMPGGVTANIKYFKPHPIVMEEGHGSRLYDVDGNEYIDYLLCYGALMTGHGHPAVYTAVTEQMYSKGTTIFGAPHRLEITMAQKLRDLYRGIDQVRFCNSGMEATLLAVRLAAAYTGRHKIAKFEGHYHGGYDQVLMSVNPDETEEGTAENPACVPDSSGVSSECVANTVVLPFNDITACETILRKQADDVSCVIMEPIQSGFIPASPDFMKQLRALTEELGIVLIYDEVKTGFRVSLGGAQEIYGIKPDLTTLGKVLGGGFPVGALGGKREIMELCSPASGRDILTAGTSGSEKAFFHSGTYNGHPTTLAAGLATIQLLEKRGGIADVFRKTEQLKRGLTELYQEFNVPMQAMGVGSIFNIVLTDEPIRNLRDMRKADTDLRRRIDEALLTLGIYSKPMNRYSMSTAHDEADIEKTIDAHRKALERVL</sequence>
<organism evidence="11 12">
    <name type="scientific">Alkalicoccus luteus</name>
    <dbReference type="NCBI Taxonomy" id="1237094"/>
    <lineage>
        <taxon>Bacteria</taxon>
        <taxon>Bacillati</taxon>
        <taxon>Bacillota</taxon>
        <taxon>Bacilli</taxon>
        <taxon>Bacillales</taxon>
        <taxon>Bacillaceae</taxon>
        <taxon>Alkalicoccus</taxon>
    </lineage>
</organism>
<keyword evidence="6" id="KW-0963">Cytoplasm</keyword>
<evidence type="ECO:0000256" key="3">
    <source>
        <dbReference type="ARBA" id="ARBA00004819"/>
    </source>
</evidence>
<dbReference type="Proteomes" id="UP000752012">
    <property type="component" value="Unassembled WGS sequence"/>
</dbReference>
<evidence type="ECO:0000256" key="9">
    <source>
        <dbReference type="ARBA" id="ARBA00023244"/>
    </source>
</evidence>
<evidence type="ECO:0000256" key="4">
    <source>
        <dbReference type="ARBA" id="ARBA00008981"/>
    </source>
</evidence>
<reference evidence="11 12" key="1">
    <citation type="submission" date="2020-03" db="EMBL/GenBank/DDBJ databases">
        <title>Assessment of the enzymatic potential of alkaline-tolerant lipase obtained from Bacillus luteus H11 (technogenic soil) for the bioremediation of saline soils contaminated with petroleum substances.</title>
        <authorList>
            <person name="Kalwasinska A."/>
        </authorList>
    </citation>
    <scope>NUCLEOTIDE SEQUENCE [LARGE SCALE GENOMIC DNA]</scope>
    <source>
        <strain evidence="11 12">H11</strain>
    </source>
</reference>
<comment type="cofactor">
    <cofactor evidence="2">
        <name>pyridoxal 5'-phosphate</name>
        <dbReference type="ChEBI" id="CHEBI:597326"/>
    </cofactor>
</comment>
<keyword evidence="11" id="KW-0032">Aminotransferase</keyword>
<keyword evidence="9" id="KW-0627">Porphyrin biosynthesis</keyword>
<evidence type="ECO:0000313" key="12">
    <source>
        <dbReference type="Proteomes" id="UP000752012"/>
    </source>
</evidence>
<evidence type="ECO:0000256" key="1">
    <source>
        <dbReference type="ARBA" id="ARBA00001579"/>
    </source>
</evidence>
<dbReference type="CDD" id="cd00610">
    <property type="entry name" value="OAT_like"/>
    <property type="match status" value="1"/>
</dbReference>
<dbReference type="InterPro" id="IPR049704">
    <property type="entry name" value="Aminotrans_3_PPA_site"/>
</dbReference>
<protein>
    <recommendedName>
        <fullName evidence="5">glutamate-1-semialdehyde 2,1-aminomutase</fullName>
        <ecNumber evidence="5">5.4.3.8</ecNumber>
    </recommendedName>
</protein>
<dbReference type="FunFam" id="3.40.640.10:FF:000021">
    <property type="entry name" value="Glutamate-1-semialdehyde 2,1-aminomutase"/>
    <property type="match status" value="1"/>
</dbReference>
<gene>
    <name evidence="11" type="ORF">HCN83_00610</name>
</gene>
<dbReference type="GO" id="GO:0030170">
    <property type="term" value="F:pyridoxal phosphate binding"/>
    <property type="evidence" value="ECO:0007669"/>
    <property type="project" value="InterPro"/>
</dbReference>
<dbReference type="GO" id="GO:0008483">
    <property type="term" value="F:transaminase activity"/>
    <property type="evidence" value="ECO:0007669"/>
    <property type="project" value="UniProtKB-KW"/>
</dbReference>
<comment type="catalytic activity">
    <reaction evidence="1">
        <text>(S)-4-amino-5-oxopentanoate = 5-aminolevulinate</text>
        <dbReference type="Rhea" id="RHEA:14265"/>
        <dbReference type="ChEBI" id="CHEBI:57501"/>
        <dbReference type="ChEBI" id="CHEBI:356416"/>
        <dbReference type="EC" id="5.4.3.8"/>
    </reaction>
</comment>
<dbReference type="InterPro" id="IPR015422">
    <property type="entry name" value="PyrdxlP-dep_Trfase_small"/>
</dbReference>
<dbReference type="PANTHER" id="PTHR43713">
    <property type="entry name" value="GLUTAMATE-1-SEMIALDEHYDE 2,1-AMINOMUTASE"/>
    <property type="match status" value="1"/>
</dbReference>
<dbReference type="EC" id="5.4.3.8" evidence="5"/>
<dbReference type="SUPFAM" id="SSF53383">
    <property type="entry name" value="PLP-dependent transferases"/>
    <property type="match status" value="1"/>
</dbReference>
<dbReference type="GO" id="GO:0042286">
    <property type="term" value="F:glutamate-1-semialdehyde 2,1-aminomutase activity"/>
    <property type="evidence" value="ECO:0007669"/>
    <property type="project" value="UniProtKB-EC"/>
</dbReference>
<dbReference type="EMBL" id="JAATHJ010000001">
    <property type="protein sequence ID" value="NJP36087.1"/>
    <property type="molecule type" value="Genomic_DNA"/>
</dbReference>
<dbReference type="Gene3D" id="3.90.1150.10">
    <property type="entry name" value="Aspartate Aminotransferase, domain 1"/>
    <property type="match status" value="1"/>
</dbReference>
<keyword evidence="12" id="KW-1185">Reference proteome</keyword>
<evidence type="ECO:0000256" key="5">
    <source>
        <dbReference type="ARBA" id="ARBA00012143"/>
    </source>
</evidence>
<dbReference type="Pfam" id="PF00202">
    <property type="entry name" value="Aminotran_3"/>
    <property type="match status" value="1"/>
</dbReference>
<evidence type="ECO:0000256" key="10">
    <source>
        <dbReference type="RuleBase" id="RU003560"/>
    </source>
</evidence>
<dbReference type="PANTHER" id="PTHR43713:SF3">
    <property type="entry name" value="GLUTAMATE-1-SEMIALDEHYDE 2,1-AMINOMUTASE 1, CHLOROPLASTIC-RELATED"/>
    <property type="match status" value="1"/>
</dbReference>
<comment type="similarity">
    <text evidence="4">Belongs to the class-III pyridoxal-phosphate-dependent aminotransferase family. HemL subfamily.</text>
</comment>
<keyword evidence="8" id="KW-0413">Isomerase</keyword>
<evidence type="ECO:0000313" key="11">
    <source>
        <dbReference type="EMBL" id="NJP36087.1"/>
    </source>
</evidence>
<accession>A0A969PKZ1</accession>
<dbReference type="InterPro" id="IPR015421">
    <property type="entry name" value="PyrdxlP-dep_Trfase_major"/>
</dbReference>
<dbReference type="GO" id="GO:0006779">
    <property type="term" value="P:porphyrin-containing compound biosynthetic process"/>
    <property type="evidence" value="ECO:0007669"/>
    <property type="project" value="UniProtKB-KW"/>
</dbReference>
<dbReference type="AlphaFoldDB" id="A0A969PKZ1"/>
<dbReference type="NCBIfam" id="NF000818">
    <property type="entry name" value="PRK00062.1"/>
    <property type="match status" value="1"/>
</dbReference>
<proteinExistence type="inferred from homology"/>
<keyword evidence="7 10" id="KW-0663">Pyridoxal phosphate</keyword>
<evidence type="ECO:0000256" key="6">
    <source>
        <dbReference type="ARBA" id="ARBA00022490"/>
    </source>
</evidence>
<evidence type="ECO:0000256" key="2">
    <source>
        <dbReference type="ARBA" id="ARBA00001933"/>
    </source>
</evidence>
<dbReference type="InterPro" id="IPR015424">
    <property type="entry name" value="PyrdxlP-dep_Trfase"/>
</dbReference>
<dbReference type="InterPro" id="IPR005814">
    <property type="entry name" value="Aminotrans_3"/>
</dbReference>
<keyword evidence="11" id="KW-0808">Transferase</keyword>
<evidence type="ECO:0000256" key="7">
    <source>
        <dbReference type="ARBA" id="ARBA00022898"/>
    </source>
</evidence>